<dbReference type="EMBL" id="JAINDJ010000005">
    <property type="protein sequence ID" value="KAG9446310.1"/>
    <property type="molecule type" value="Genomic_DNA"/>
</dbReference>
<evidence type="ECO:0000256" key="2">
    <source>
        <dbReference type="ARBA" id="ARBA00022737"/>
    </source>
</evidence>
<proteinExistence type="predicted"/>
<dbReference type="AlphaFoldDB" id="A0AAV7EBS9"/>
<dbReference type="InterPro" id="IPR001810">
    <property type="entry name" value="F-box_dom"/>
</dbReference>
<dbReference type="Gene3D" id="1.20.1280.50">
    <property type="match status" value="1"/>
</dbReference>
<feature type="domain" description="F-box" evidence="3">
    <location>
        <begin position="79"/>
        <end position="119"/>
    </location>
</feature>
<dbReference type="SMART" id="SM00612">
    <property type="entry name" value="Kelch"/>
    <property type="match status" value="2"/>
</dbReference>
<dbReference type="PANTHER" id="PTHR46344:SF4">
    <property type="entry name" value="OS07G0153400 PROTEIN"/>
    <property type="match status" value="1"/>
</dbReference>
<evidence type="ECO:0000313" key="5">
    <source>
        <dbReference type="Proteomes" id="UP000825729"/>
    </source>
</evidence>
<dbReference type="SUPFAM" id="SSF81383">
    <property type="entry name" value="F-box domain"/>
    <property type="match status" value="1"/>
</dbReference>
<keyword evidence="5" id="KW-1185">Reference proteome</keyword>
<comment type="caution">
    <text evidence="4">The sequence shown here is derived from an EMBL/GenBank/DDBJ whole genome shotgun (WGS) entry which is preliminary data.</text>
</comment>
<evidence type="ECO:0000313" key="4">
    <source>
        <dbReference type="EMBL" id="KAG9446310.1"/>
    </source>
</evidence>
<dbReference type="Pfam" id="PF01344">
    <property type="entry name" value="Kelch_1"/>
    <property type="match status" value="1"/>
</dbReference>
<dbReference type="Gene3D" id="2.120.10.80">
    <property type="entry name" value="Kelch-type beta propeller"/>
    <property type="match status" value="1"/>
</dbReference>
<organism evidence="4 5">
    <name type="scientific">Aristolochia fimbriata</name>
    <name type="common">White veined hardy Dutchman's pipe vine</name>
    <dbReference type="NCBI Taxonomy" id="158543"/>
    <lineage>
        <taxon>Eukaryota</taxon>
        <taxon>Viridiplantae</taxon>
        <taxon>Streptophyta</taxon>
        <taxon>Embryophyta</taxon>
        <taxon>Tracheophyta</taxon>
        <taxon>Spermatophyta</taxon>
        <taxon>Magnoliopsida</taxon>
        <taxon>Magnoliidae</taxon>
        <taxon>Piperales</taxon>
        <taxon>Aristolochiaceae</taxon>
        <taxon>Aristolochia</taxon>
    </lineage>
</organism>
<dbReference type="SUPFAM" id="SSF117281">
    <property type="entry name" value="Kelch motif"/>
    <property type="match status" value="1"/>
</dbReference>
<keyword evidence="2" id="KW-0677">Repeat</keyword>
<dbReference type="Pfam" id="PF00646">
    <property type="entry name" value="F-box"/>
    <property type="match status" value="1"/>
</dbReference>
<dbReference type="InterPro" id="IPR036047">
    <property type="entry name" value="F-box-like_dom_sf"/>
</dbReference>
<gene>
    <name evidence="4" type="ORF">H6P81_012438</name>
</gene>
<keyword evidence="1" id="KW-0880">Kelch repeat</keyword>
<accession>A0AAV7EBS9</accession>
<dbReference type="InterPro" id="IPR006652">
    <property type="entry name" value="Kelch_1"/>
</dbReference>
<dbReference type="InterPro" id="IPR015915">
    <property type="entry name" value="Kelch-typ_b-propeller"/>
</dbReference>
<evidence type="ECO:0000259" key="3">
    <source>
        <dbReference type="SMART" id="SM00256"/>
    </source>
</evidence>
<reference evidence="4 5" key="1">
    <citation type="submission" date="2021-07" db="EMBL/GenBank/DDBJ databases">
        <title>The Aristolochia fimbriata genome: insights into angiosperm evolution, floral development and chemical biosynthesis.</title>
        <authorList>
            <person name="Jiao Y."/>
        </authorList>
    </citation>
    <scope>NUCLEOTIDE SEQUENCE [LARGE SCALE GENOMIC DNA]</scope>
    <source>
        <strain evidence="4">IBCAS-2021</strain>
        <tissue evidence="4">Leaf</tissue>
    </source>
</reference>
<dbReference type="Proteomes" id="UP000825729">
    <property type="component" value="Unassembled WGS sequence"/>
</dbReference>
<evidence type="ECO:0000256" key="1">
    <source>
        <dbReference type="ARBA" id="ARBA00022441"/>
    </source>
</evidence>
<protein>
    <recommendedName>
        <fullName evidence="3">F-box domain-containing protein</fullName>
    </recommendedName>
</protein>
<dbReference type="PANTHER" id="PTHR46344">
    <property type="entry name" value="OS02G0202900 PROTEIN"/>
    <property type="match status" value="1"/>
</dbReference>
<sequence length="431" mass="48631">MALPGTWVAKEKRRTRRLKIAMQRVRVSSDYLPAKRLGDSQICLVPKFRISAGPGAATAPSWEVESSDGTLLQPIIPGLPDHVALNCLVRVPVENHSVCRAVCRTWRSLFYTKQRFFTWRKILGFHSPWLFLLALESWSGKLQGLLLNLSCPSTWHPVPPIPSKRRLEARSFGCAAIPQEGTLFLCGGMMSDEDCPLDIVLKFEMLKNRWTVVKPMPAARSFFAARKIGSYIYAAGGKSSDVRELNSAQVFDIAKEDWQPIVDMRVAMPSYDSAVLDGKLLVTEGWIWPFMFAPRGQVYDPKIDRWEMMAEGLCEGWTGPSVLLYDHLFVIPEHEEMKLKVYYSETDTWDTVEGNPMPEQISKPFSVNACDSNIFVVGKNLHVALGKVEKQPFSASGSERKRLHTFSVKWQAVPAPESFRGWTPSNSLVHE</sequence>
<dbReference type="SMART" id="SM00256">
    <property type="entry name" value="FBOX"/>
    <property type="match status" value="1"/>
</dbReference>
<name>A0AAV7EBS9_ARIFI</name>